<organism evidence="7 8">
    <name type="scientific">Acaulospora morrowiae</name>
    <dbReference type="NCBI Taxonomy" id="94023"/>
    <lineage>
        <taxon>Eukaryota</taxon>
        <taxon>Fungi</taxon>
        <taxon>Fungi incertae sedis</taxon>
        <taxon>Mucoromycota</taxon>
        <taxon>Glomeromycotina</taxon>
        <taxon>Glomeromycetes</taxon>
        <taxon>Diversisporales</taxon>
        <taxon>Acaulosporaceae</taxon>
        <taxon>Acaulospora</taxon>
    </lineage>
</organism>
<dbReference type="Proteomes" id="UP000789342">
    <property type="component" value="Unassembled WGS sequence"/>
</dbReference>
<evidence type="ECO:0000256" key="4">
    <source>
        <dbReference type="ARBA" id="ARBA00022454"/>
    </source>
</evidence>
<dbReference type="GO" id="GO:0000939">
    <property type="term" value="C:inner kinetochore"/>
    <property type="evidence" value="ECO:0007669"/>
    <property type="project" value="TreeGrafter"/>
</dbReference>
<accession>A0A9N9JDI1</accession>
<dbReference type="GO" id="GO:0000070">
    <property type="term" value="P:mitotic sister chromatid segregation"/>
    <property type="evidence" value="ECO:0007669"/>
    <property type="project" value="TreeGrafter"/>
</dbReference>
<dbReference type="OrthoDB" id="6347512at2759"/>
<dbReference type="PANTHER" id="PTHR48208">
    <property type="entry name" value="CENTROMERE PROTEIN I"/>
    <property type="match status" value="1"/>
</dbReference>
<reference evidence="7" key="1">
    <citation type="submission" date="2021-06" db="EMBL/GenBank/DDBJ databases">
        <authorList>
            <person name="Kallberg Y."/>
            <person name="Tangrot J."/>
            <person name="Rosling A."/>
        </authorList>
    </citation>
    <scope>NUCLEOTIDE SEQUENCE</scope>
    <source>
        <strain evidence="7">CL551</strain>
    </source>
</reference>
<dbReference type="GO" id="GO:0034080">
    <property type="term" value="P:CENP-A containing chromatin assembly"/>
    <property type="evidence" value="ECO:0007669"/>
    <property type="project" value="TreeGrafter"/>
</dbReference>
<evidence type="ECO:0000256" key="5">
    <source>
        <dbReference type="ARBA" id="ARBA00023242"/>
    </source>
</evidence>
<keyword evidence="6" id="KW-0137">Centromere</keyword>
<evidence type="ECO:0000313" key="8">
    <source>
        <dbReference type="Proteomes" id="UP000789342"/>
    </source>
</evidence>
<evidence type="ECO:0000256" key="2">
    <source>
        <dbReference type="ARBA" id="ARBA00004584"/>
    </source>
</evidence>
<gene>
    <name evidence="7" type="ORF">AMORRO_LOCUS16998</name>
</gene>
<sequence length="188" mass="21980">WLHMLNEVYVRWNKGESVFAISAERTKDLQWTFNQSTITLGEISDVRRLASIIDKIELPDRFASILVESRILQHVFICDPQRVMVARVDYWIDQCLMDLVHCGDNAASKSRLGNFFLKLVTMTEFLKELVPAVHEFLTKYVHSWNGLEYQEQIFKLLTFLRPGTFDQIYTGFLEPLNKLFVVSTASWK</sequence>
<feature type="non-terminal residue" evidence="7">
    <location>
        <position position="1"/>
    </location>
</feature>
<comment type="subcellular location">
    <subcellularLocation>
        <location evidence="2">Chromosome</location>
        <location evidence="2">Centromere</location>
    </subcellularLocation>
    <subcellularLocation>
        <location evidence="1">Nucleus</location>
    </subcellularLocation>
</comment>
<protein>
    <submittedName>
        <fullName evidence="7">10237_t:CDS:1</fullName>
    </submittedName>
</protein>
<dbReference type="InterPro" id="IPR012485">
    <property type="entry name" value="CENP-I"/>
</dbReference>
<keyword evidence="4" id="KW-0158">Chromosome</keyword>
<dbReference type="GO" id="GO:0005634">
    <property type="term" value="C:nucleus"/>
    <property type="evidence" value="ECO:0007669"/>
    <property type="project" value="UniProtKB-SubCell"/>
</dbReference>
<comment type="similarity">
    <text evidence="3">Belongs to the CENP-I/CTF3 family.</text>
</comment>
<dbReference type="EMBL" id="CAJVPV010049951">
    <property type="protein sequence ID" value="CAG8776975.1"/>
    <property type="molecule type" value="Genomic_DNA"/>
</dbReference>
<feature type="non-terminal residue" evidence="7">
    <location>
        <position position="188"/>
    </location>
</feature>
<evidence type="ECO:0000313" key="7">
    <source>
        <dbReference type="EMBL" id="CAG8776975.1"/>
    </source>
</evidence>
<proteinExistence type="inferred from homology"/>
<keyword evidence="5" id="KW-0539">Nucleus</keyword>
<dbReference type="AlphaFoldDB" id="A0A9N9JDI1"/>
<name>A0A9N9JDI1_9GLOM</name>
<evidence type="ECO:0000256" key="3">
    <source>
        <dbReference type="ARBA" id="ARBA00005470"/>
    </source>
</evidence>
<keyword evidence="8" id="KW-1185">Reference proteome</keyword>
<comment type="caution">
    <text evidence="7">The sequence shown here is derived from an EMBL/GenBank/DDBJ whole genome shotgun (WGS) entry which is preliminary data.</text>
</comment>
<evidence type="ECO:0000256" key="6">
    <source>
        <dbReference type="ARBA" id="ARBA00023328"/>
    </source>
</evidence>
<evidence type="ECO:0000256" key="1">
    <source>
        <dbReference type="ARBA" id="ARBA00004123"/>
    </source>
</evidence>
<dbReference type="PANTHER" id="PTHR48208:SF2">
    <property type="entry name" value="CENTROMERE PROTEIN I"/>
    <property type="match status" value="1"/>
</dbReference>
<dbReference type="Pfam" id="PF07778">
    <property type="entry name" value="CENP-I"/>
    <property type="match status" value="1"/>
</dbReference>